<name>A0A087TWE8_STEMI</name>
<organism evidence="1 2">
    <name type="scientific">Stegodyphus mimosarum</name>
    <name type="common">African social velvet spider</name>
    <dbReference type="NCBI Taxonomy" id="407821"/>
    <lineage>
        <taxon>Eukaryota</taxon>
        <taxon>Metazoa</taxon>
        <taxon>Ecdysozoa</taxon>
        <taxon>Arthropoda</taxon>
        <taxon>Chelicerata</taxon>
        <taxon>Arachnida</taxon>
        <taxon>Araneae</taxon>
        <taxon>Araneomorphae</taxon>
        <taxon>Entelegynae</taxon>
        <taxon>Eresoidea</taxon>
        <taxon>Eresidae</taxon>
        <taxon>Stegodyphus</taxon>
    </lineage>
</organism>
<dbReference type="OrthoDB" id="10347738at2759"/>
<reference evidence="1 2" key="1">
    <citation type="submission" date="2013-11" db="EMBL/GenBank/DDBJ databases">
        <title>Genome sequencing of Stegodyphus mimosarum.</title>
        <authorList>
            <person name="Bechsgaard J."/>
        </authorList>
    </citation>
    <scope>NUCLEOTIDE SEQUENCE [LARGE SCALE GENOMIC DNA]</scope>
</reference>
<sequence>MADHVRWGTTTGLNSTYVPSESTLQLAPPQITSSASQLYAIPTMQASRHQQRNQMYDDDANPYGRIIRTLQKHNSLNHSGGLHYDTLNSECASSDDIGFPSVPSNSFVYHGSFPDRSIYR</sequence>
<feature type="non-terminal residue" evidence="1">
    <location>
        <position position="120"/>
    </location>
</feature>
<dbReference type="Proteomes" id="UP000054359">
    <property type="component" value="Unassembled WGS sequence"/>
</dbReference>
<dbReference type="EMBL" id="KK117068">
    <property type="protein sequence ID" value="KFM69437.1"/>
    <property type="molecule type" value="Genomic_DNA"/>
</dbReference>
<proteinExistence type="predicted"/>
<accession>A0A087TWE8</accession>
<protein>
    <submittedName>
        <fullName evidence="1">Uncharacterized protein</fullName>
    </submittedName>
</protein>
<gene>
    <name evidence="1" type="ORF">X975_20355</name>
</gene>
<evidence type="ECO:0000313" key="2">
    <source>
        <dbReference type="Proteomes" id="UP000054359"/>
    </source>
</evidence>
<dbReference type="AlphaFoldDB" id="A0A087TWE8"/>
<keyword evidence="2" id="KW-1185">Reference proteome</keyword>
<evidence type="ECO:0000313" key="1">
    <source>
        <dbReference type="EMBL" id="KFM69437.1"/>
    </source>
</evidence>